<evidence type="ECO:0000256" key="5">
    <source>
        <dbReference type="ARBA" id="ARBA00023163"/>
    </source>
</evidence>
<keyword evidence="11" id="KW-0175">Coiled coil</keyword>
<dbReference type="Pfam" id="PF00010">
    <property type="entry name" value="HLH"/>
    <property type="match status" value="1"/>
</dbReference>
<evidence type="ECO:0000256" key="1">
    <source>
        <dbReference type="ARBA" id="ARBA00004123"/>
    </source>
</evidence>
<dbReference type="GO" id="GO:0005634">
    <property type="term" value="C:nucleus"/>
    <property type="evidence" value="ECO:0007669"/>
    <property type="project" value="UniProtKB-SubCell"/>
</dbReference>
<accession>A0A9P0CEV4</accession>
<dbReference type="GO" id="GO:0000978">
    <property type="term" value="F:RNA polymerase II cis-regulatory region sequence-specific DNA binding"/>
    <property type="evidence" value="ECO:0007669"/>
    <property type="project" value="TreeGrafter"/>
</dbReference>
<comment type="subunit">
    <text evidence="8">Efficient DNA binding requires dimerization with another bHLH protein. Binds DNA as a homodimer or a heterodimer with MAX.</text>
</comment>
<keyword evidence="5" id="KW-0804">Transcription</keyword>
<dbReference type="InterPro" id="IPR011598">
    <property type="entry name" value="bHLH_dom"/>
</dbReference>
<dbReference type="Gene3D" id="4.10.280.10">
    <property type="entry name" value="Helix-loop-helix DNA-binding domain"/>
    <property type="match status" value="1"/>
</dbReference>
<dbReference type="PANTHER" id="PTHR11969">
    <property type="entry name" value="MAX DIMERIZATION, MAD"/>
    <property type="match status" value="1"/>
</dbReference>
<evidence type="ECO:0000259" key="12">
    <source>
        <dbReference type="PROSITE" id="PS50888"/>
    </source>
</evidence>
<evidence type="ECO:0000313" key="13">
    <source>
        <dbReference type="EMBL" id="CAH1102222.1"/>
    </source>
</evidence>
<evidence type="ECO:0000256" key="4">
    <source>
        <dbReference type="ARBA" id="ARBA00023125"/>
    </source>
</evidence>
<feature type="coiled-coil region" evidence="11">
    <location>
        <begin position="208"/>
        <end position="242"/>
    </location>
</feature>
<keyword evidence="4" id="KW-0238">DNA-binding</keyword>
<dbReference type="PANTHER" id="PTHR11969:SF99">
    <property type="entry name" value="MAX-BINDING PROTEIN MNT"/>
    <property type="match status" value="1"/>
</dbReference>
<sequence>MSLSTLLEAARFLEMQEQQHNRTTVAAETLATMQPVAPIIAKPNMNQNGLSTISLTQSTFKTVTANSSPQTVVISSSSISPGILQGPIAISTSPPQTEQFYFQLQMKKEQDEHVSSTTVAQISRQRVLHNSFDIRNSIGSIDGNSDGKRKQPPLVFRAGTREVHNKLEKHRRAHLKECFDILKKQLPTTQDEKKPSNLSILHSALRYIQTLKRKERELEHEMERLAREKIGAQQRLAVLKKDIMSHYDNIDFSKLLPEGNVSPGINISIRDEISFKDDFHEELSTNGNCIQNGESPELTAIPILTKANIPVVTQNLTTLKAEVPQPVQTTALSMLPMSYPVNQLNQGLVLQKVALVPKGLDHHLTPLVSTHFITTPQQINGKVVPLTQYLVKPVVVVSTASPRPS</sequence>
<dbReference type="AlphaFoldDB" id="A0A9P0CEV4"/>
<evidence type="ECO:0000256" key="3">
    <source>
        <dbReference type="ARBA" id="ARBA00023015"/>
    </source>
</evidence>
<keyword evidence="14" id="KW-1185">Reference proteome</keyword>
<comment type="function">
    <text evidence="7">Binds DNA as a heterodimer with MAX and represses transcription. Binds to the canonical E box sequence 5'-CACGTG-3' and, with higher affinity, to 5'-CACGCG-3'.</text>
</comment>
<proteinExistence type="predicted"/>
<dbReference type="EMBL" id="OV651824">
    <property type="protein sequence ID" value="CAH1102222.1"/>
    <property type="molecule type" value="Genomic_DNA"/>
</dbReference>
<dbReference type="SUPFAM" id="SSF47459">
    <property type="entry name" value="HLH, helix-loop-helix DNA-binding domain"/>
    <property type="match status" value="1"/>
</dbReference>
<evidence type="ECO:0000256" key="10">
    <source>
        <dbReference type="ARBA" id="ARBA00083368"/>
    </source>
</evidence>
<evidence type="ECO:0000256" key="8">
    <source>
        <dbReference type="ARBA" id="ARBA00062701"/>
    </source>
</evidence>
<keyword evidence="2" id="KW-0678">Repressor</keyword>
<organism evidence="13 14">
    <name type="scientific">Psylliodes chrysocephalus</name>
    <dbReference type="NCBI Taxonomy" id="3402493"/>
    <lineage>
        <taxon>Eukaryota</taxon>
        <taxon>Metazoa</taxon>
        <taxon>Ecdysozoa</taxon>
        <taxon>Arthropoda</taxon>
        <taxon>Hexapoda</taxon>
        <taxon>Insecta</taxon>
        <taxon>Pterygota</taxon>
        <taxon>Neoptera</taxon>
        <taxon>Endopterygota</taxon>
        <taxon>Coleoptera</taxon>
        <taxon>Polyphaga</taxon>
        <taxon>Cucujiformia</taxon>
        <taxon>Chrysomeloidea</taxon>
        <taxon>Chrysomelidae</taxon>
        <taxon>Galerucinae</taxon>
        <taxon>Alticini</taxon>
        <taxon>Psylliodes</taxon>
    </lineage>
</organism>
<dbReference type="PROSITE" id="PS50888">
    <property type="entry name" value="BHLH"/>
    <property type="match status" value="1"/>
</dbReference>
<protein>
    <recommendedName>
        <fullName evidence="9">Max-binding protein MNT</fullName>
    </recommendedName>
    <alternativeName>
        <fullName evidence="10">Myc antagonist MNT</fullName>
    </alternativeName>
</protein>
<reference evidence="13" key="1">
    <citation type="submission" date="2022-01" db="EMBL/GenBank/DDBJ databases">
        <authorList>
            <person name="King R."/>
        </authorList>
    </citation>
    <scope>NUCLEOTIDE SEQUENCE</scope>
</reference>
<dbReference type="GO" id="GO:0046983">
    <property type="term" value="F:protein dimerization activity"/>
    <property type="evidence" value="ECO:0007669"/>
    <property type="project" value="InterPro"/>
</dbReference>
<comment type="subcellular location">
    <subcellularLocation>
        <location evidence="1">Nucleus</location>
    </subcellularLocation>
</comment>
<name>A0A9P0CEV4_9CUCU</name>
<evidence type="ECO:0000256" key="6">
    <source>
        <dbReference type="ARBA" id="ARBA00023242"/>
    </source>
</evidence>
<keyword evidence="6" id="KW-0539">Nucleus</keyword>
<dbReference type="Proteomes" id="UP001153636">
    <property type="component" value="Chromosome 12"/>
</dbReference>
<evidence type="ECO:0000256" key="7">
    <source>
        <dbReference type="ARBA" id="ARBA00057176"/>
    </source>
</evidence>
<evidence type="ECO:0000313" key="14">
    <source>
        <dbReference type="Proteomes" id="UP001153636"/>
    </source>
</evidence>
<evidence type="ECO:0000256" key="2">
    <source>
        <dbReference type="ARBA" id="ARBA00022491"/>
    </source>
</evidence>
<evidence type="ECO:0000256" key="11">
    <source>
        <dbReference type="SAM" id="Coils"/>
    </source>
</evidence>
<dbReference type="CDD" id="cd11402">
    <property type="entry name" value="bHLHzip_Mnt"/>
    <property type="match status" value="1"/>
</dbReference>
<dbReference type="OrthoDB" id="5981879at2759"/>
<keyword evidence="3" id="KW-0805">Transcription regulation</keyword>
<dbReference type="FunFam" id="4.10.280.10:FF:000034">
    <property type="entry name" value="MAX network transcriptional repressor"/>
    <property type="match status" value="1"/>
</dbReference>
<gene>
    <name evidence="13" type="ORF">PSYICH_LOCUS3440</name>
</gene>
<feature type="domain" description="BHLH" evidence="12">
    <location>
        <begin position="159"/>
        <end position="211"/>
    </location>
</feature>
<dbReference type="SMART" id="SM00353">
    <property type="entry name" value="HLH"/>
    <property type="match status" value="1"/>
</dbReference>
<evidence type="ECO:0000256" key="9">
    <source>
        <dbReference type="ARBA" id="ARBA00070444"/>
    </source>
</evidence>
<dbReference type="InterPro" id="IPR036638">
    <property type="entry name" value="HLH_DNA-bd_sf"/>
</dbReference>
<dbReference type="GO" id="GO:0000981">
    <property type="term" value="F:DNA-binding transcription factor activity, RNA polymerase II-specific"/>
    <property type="evidence" value="ECO:0007669"/>
    <property type="project" value="TreeGrafter"/>
</dbReference>